<dbReference type="KEGG" id="stim:H1B31_01990"/>
<keyword evidence="6" id="KW-0175">Coiled coil</keyword>
<dbReference type="EC" id="2.7.13.3" evidence="2"/>
<evidence type="ECO:0000256" key="1">
    <source>
        <dbReference type="ARBA" id="ARBA00000085"/>
    </source>
</evidence>
<feature type="transmembrane region" description="Helical" evidence="7">
    <location>
        <begin position="76"/>
        <end position="95"/>
    </location>
</feature>
<evidence type="ECO:0000313" key="8">
    <source>
        <dbReference type="EMBL" id="QNH54755.1"/>
    </source>
</evidence>
<keyword evidence="4" id="KW-0418">Kinase</keyword>
<dbReference type="GO" id="GO:0000160">
    <property type="term" value="P:phosphorelay signal transduction system"/>
    <property type="evidence" value="ECO:0007669"/>
    <property type="project" value="UniProtKB-KW"/>
</dbReference>
<keyword evidence="8" id="KW-0067">ATP-binding</keyword>
<accession>A0A7G7VKW2</accession>
<gene>
    <name evidence="8" type="ORF">H1B31_01990</name>
</gene>
<feature type="transmembrane region" description="Helical" evidence="7">
    <location>
        <begin position="125"/>
        <end position="143"/>
    </location>
</feature>
<dbReference type="PANTHER" id="PTHR24421:SF10">
    <property type="entry name" value="NITRATE_NITRITE SENSOR PROTEIN NARQ"/>
    <property type="match status" value="1"/>
</dbReference>
<keyword evidence="3" id="KW-0808">Transferase</keyword>
<comment type="catalytic activity">
    <reaction evidence="1">
        <text>ATP + protein L-histidine = ADP + protein N-phospho-L-histidine.</text>
        <dbReference type="EC" id="2.7.13.3"/>
    </reaction>
</comment>
<evidence type="ECO:0000256" key="7">
    <source>
        <dbReference type="SAM" id="Phobius"/>
    </source>
</evidence>
<dbReference type="EMBL" id="CP060204">
    <property type="protein sequence ID" value="QNH54755.1"/>
    <property type="molecule type" value="Genomic_DNA"/>
</dbReference>
<keyword evidence="7" id="KW-0472">Membrane</keyword>
<feature type="transmembrane region" description="Helical" evidence="7">
    <location>
        <begin position="49"/>
        <end position="70"/>
    </location>
</feature>
<keyword evidence="8" id="KW-0547">Nucleotide-binding</keyword>
<dbReference type="InterPro" id="IPR050482">
    <property type="entry name" value="Sensor_HK_TwoCompSys"/>
</dbReference>
<keyword evidence="7" id="KW-0812">Transmembrane</keyword>
<organism evidence="8 9">
    <name type="scientific">Selenomonas timonae</name>
    <dbReference type="NCBI Taxonomy" id="2754044"/>
    <lineage>
        <taxon>Bacteria</taxon>
        <taxon>Bacillati</taxon>
        <taxon>Bacillota</taxon>
        <taxon>Negativicutes</taxon>
        <taxon>Selenomonadales</taxon>
        <taxon>Selenomonadaceae</taxon>
        <taxon>Selenomonas</taxon>
    </lineage>
</organism>
<evidence type="ECO:0000256" key="5">
    <source>
        <dbReference type="ARBA" id="ARBA00023012"/>
    </source>
</evidence>
<dbReference type="Gene3D" id="3.30.565.10">
    <property type="entry name" value="Histidine kinase-like ATPase, C-terminal domain"/>
    <property type="match status" value="1"/>
</dbReference>
<feature type="transmembrane region" description="Helical" evidence="7">
    <location>
        <begin position="102"/>
        <end position="119"/>
    </location>
</feature>
<dbReference type="Proteomes" id="UP000515480">
    <property type="component" value="Chromosome"/>
</dbReference>
<sequence>MERLTTYSYGEILILVLLASLVLIAQSAALCWALAHLPRRRIRYLLPEAAALSVVLLTTLLLGGAWKLFFAELPPIGWLAAERWTAGLLSLVVGLTACERRLLPALLLAFAGLCSLPMMDAFLPMSAALVLLLLGVRLVLLAARARARRTREVTVSSIRAGLDLLPEGILFAREDHAAVLVNITMLRFMERLFGRQYRNAAVFWQALTAFDAPAVAEKRQREGAVLLRFTAGDVWLVQRVQLLGALPGWQLTASCVTELDAVTQELREKNEELSTTLSAQKELLQNLERTERSRTLQEITSRVHDILGQRISMLQQLLASSAPKDALRTIVRIDSLLESVPLEQEPHPATLLADMTDTYRRLGIRLTVTGSLPHNLRRARAFAAITREALSNAVCHGRANAVTITLDERRLHIRDNGIGCTELHPGGGLSGMMHRVNELGGRLTITHTPHFEIDARIGENTG</sequence>
<proteinExistence type="predicted"/>
<keyword evidence="5" id="KW-0902">Two-component regulatory system</keyword>
<feature type="transmembrane region" description="Helical" evidence="7">
    <location>
        <begin position="12"/>
        <end position="37"/>
    </location>
</feature>
<evidence type="ECO:0000256" key="4">
    <source>
        <dbReference type="ARBA" id="ARBA00022777"/>
    </source>
</evidence>
<dbReference type="SUPFAM" id="SSF55874">
    <property type="entry name" value="ATPase domain of HSP90 chaperone/DNA topoisomerase II/histidine kinase"/>
    <property type="match status" value="1"/>
</dbReference>
<dbReference type="CDD" id="cd16917">
    <property type="entry name" value="HATPase_UhpB-NarQ-NarX-like"/>
    <property type="match status" value="1"/>
</dbReference>
<dbReference type="GO" id="GO:0005524">
    <property type="term" value="F:ATP binding"/>
    <property type="evidence" value="ECO:0007669"/>
    <property type="project" value="UniProtKB-KW"/>
</dbReference>
<keyword evidence="7" id="KW-1133">Transmembrane helix</keyword>
<evidence type="ECO:0000256" key="6">
    <source>
        <dbReference type="SAM" id="Coils"/>
    </source>
</evidence>
<evidence type="ECO:0000256" key="2">
    <source>
        <dbReference type="ARBA" id="ARBA00012438"/>
    </source>
</evidence>
<keyword evidence="9" id="KW-1185">Reference proteome</keyword>
<feature type="coiled-coil region" evidence="6">
    <location>
        <begin position="263"/>
        <end position="290"/>
    </location>
</feature>
<reference evidence="8 9" key="1">
    <citation type="submission" date="2020-07" db="EMBL/GenBank/DDBJ databases">
        <title>Complete genome and description of Selenomonas timonensis sp. nov., a new bacterium isolated from a gingivitis subject.</title>
        <authorList>
            <person name="Antezack A."/>
        </authorList>
    </citation>
    <scope>NUCLEOTIDE SEQUENCE [LARGE SCALE GENOMIC DNA]</scope>
    <source>
        <strain evidence="8 9">Marseille-Q3039</strain>
    </source>
</reference>
<dbReference type="PANTHER" id="PTHR24421">
    <property type="entry name" value="NITRATE/NITRITE SENSOR PROTEIN NARX-RELATED"/>
    <property type="match status" value="1"/>
</dbReference>
<dbReference type="InterPro" id="IPR036890">
    <property type="entry name" value="HATPase_C_sf"/>
</dbReference>
<dbReference type="AlphaFoldDB" id="A0A7G7VKW2"/>
<dbReference type="RefSeq" id="WP_185980693.1">
    <property type="nucleotide sequence ID" value="NZ_CP060204.1"/>
</dbReference>
<evidence type="ECO:0000313" key="9">
    <source>
        <dbReference type="Proteomes" id="UP000515480"/>
    </source>
</evidence>
<evidence type="ECO:0000256" key="3">
    <source>
        <dbReference type="ARBA" id="ARBA00022679"/>
    </source>
</evidence>
<protein>
    <recommendedName>
        <fullName evidence="2">histidine kinase</fullName>
        <ecNumber evidence="2">2.7.13.3</ecNumber>
    </recommendedName>
</protein>
<name>A0A7G7VKW2_9FIRM</name>
<dbReference type="GO" id="GO:0004673">
    <property type="term" value="F:protein histidine kinase activity"/>
    <property type="evidence" value="ECO:0007669"/>
    <property type="project" value="UniProtKB-EC"/>
</dbReference>